<reference evidence="1 2" key="1">
    <citation type="submission" date="2021-06" db="EMBL/GenBank/DDBJ databases">
        <authorList>
            <person name="Kallberg Y."/>
            <person name="Tangrot J."/>
            <person name="Rosling A."/>
        </authorList>
    </citation>
    <scope>NUCLEOTIDE SEQUENCE [LARGE SCALE GENOMIC DNA]</scope>
    <source>
        <strain evidence="1 2">120-4 pot B 10/14</strain>
    </source>
</reference>
<gene>
    <name evidence="1" type="ORF">GMARGA_LOCUS28120</name>
</gene>
<organism evidence="1 2">
    <name type="scientific">Gigaspora margarita</name>
    <dbReference type="NCBI Taxonomy" id="4874"/>
    <lineage>
        <taxon>Eukaryota</taxon>
        <taxon>Fungi</taxon>
        <taxon>Fungi incertae sedis</taxon>
        <taxon>Mucoromycota</taxon>
        <taxon>Glomeromycotina</taxon>
        <taxon>Glomeromycetes</taxon>
        <taxon>Diversisporales</taxon>
        <taxon>Gigasporaceae</taxon>
        <taxon>Gigaspora</taxon>
    </lineage>
</organism>
<accession>A0ABN7W9G1</accession>
<protein>
    <submittedName>
        <fullName evidence="1">8968_t:CDS:1</fullName>
    </submittedName>
</protein>
<dbReference type="EMBL" id="CAJVQB010035451">
    <property type="protein sequence ID" value="CAG8822548.1"/>
    <property type="molecule type" value="Genomic_DNA"/>
</dbReference>
<feature type="non-terminal residue" evidence="1">
    <location>
        <position position="76"/>
    </location>
</feature>
<name>A0ABN7W9G1_GIGMA</name>
<evidence type="ECO:0000313" key="2">
    <source>
        <dbReference type="Proteomes" id="UP000789901"/>
    </source>
</evidence>
<comment type="caution">
    <text evidence="1">The sequence shown here is derived from an EMBL/GenBank/DDBJ whole genome shotgun (WGS) entry which is preliminary data.</text>
</comment>
<sequence length="76" mass="9174">MLLEKIIKITFKQVHNKQYHDQLFTNHTESWTIPKNIINFELAETSKFQYIIGWTIYKFTKSDKLTLAHEEFAKIK</sequence>
<evidence type="ECO:0000313" key="1">
    <source>
        <dbReference type="EMBL" id="CAG8822548.1"/>
    </source>
</evidence>
<proteinExistence type="predicted"/>
<dbReference type="Proteomes" id="UP000789901">
    <property type="component" value="Unassembled WGS sequence"/>
</dbReference>
<keyword evidence="2" id="KW-1185">Reference proteome</keyword>